<dbReference type="InterPro" id="IPR005467">
    <property type="entry name" value="His_kinase_dom"/>
</dbReference>
<evidence type="ECO:0000256" key="9">
    <source>
        <dbReference type="ARBA" id="ARBA00064003"/>
    </source>
</evidence>
<evidence type="ECO:0000259" key="18">
    <source>
        <dbReference type="PROSITE" id="PS50113"/>
    </source>
</evidence>
<feature type="domain" description="Response regulatory" evidence="16">
    <location>
        <begin position="594"/>
        <end position="715"/>
    </location>
</feature>
<dbReference type="Pfam" id="PF00512">
    <property type="entry name" value="HisKA"/>
    <property type="match status" value="1"/>
</dbReference>
<evidence type="ECO:0000256" key="4">
    <source>
        <dbReference type="ARBA" id="ARBA00022679"/>
    </source>
</evidence>
<dbReference type="Gene3D" id="3.30.450.20">
    <property type="entry name" value="PAS domain"/>
    <property type="match status" value="1"/>
</dbReference>
<evidence type="ECO:0000259" key="19">
    <source>
        <dbReference type="PROSITE" id="PS50894"/>
    </source>
</evidence>
<comment type="catalytic activity">
    <reaction evidence="1">
        <text>ATP + protein L-histidine = ADP + protein N-phospho-L-histidine.</text>
        <dbReference type="EC" id="2.7.13.3"/>
    </reaction>
</comment>
<evidence type="ECO:0000259" key="17">
    <source>
        <dbReference type="PROSITE" id="PS50112"/>
    </source>
</evidence>
<keyword evidence="5" id="KW-0547">Nucleotide-binding</keyword>
<feature type="domain" description="Response regulatory" evidence="16">
    <location>
        <begin position="736"/>
        <end position="854"/>
    </location>
</feature>
<keyword evidence="8" id="KW-0902">Two-component regulatory system</keyword>
<keyword evidence="13" id="KW-0175">Coiled coil</keyword>
<feature type="domain" description="HPt" evidence="19">
    <location>
        <begin position="902"/>
        <end position="995"/>
    </location>
</feature>
<dbReference type="SUPFAM" id="SSF55785">
    <property type="entry name" value="PYP-like sensor domain (PAS domain)"/>
    <property type="match status" value="1"/>
</dbReference>
<accession>A0A517Z6S5</accession>
<dbReference type="InterPro" id="IPR011006">
    <property type="entry name" value="CheY-like_superfamily"/>
</dbReference>
<dbReference type="PROSITE" id="PS50113">
    <property type="entry name" value="PAC"/>
    <property type="match status" value="1"/>
</dbReference>
<feature type="coiled-coil region" evidence="13">
    <location>
        <begin position="323"/>
        <end position="353"/>
    </location>
</feature>
<evidence type="ECO:0000256" key="6">
    <source>
        <dbReference type="ARBA" id="ARBA00022777"/>
    </source>
</evidence>
<reference evidence="20 21" key="1">
    <citation type="submission" date="2019-02" db="EMBL/GenBank/DDBJ databases">
        <title>Deep-cultivation of Planctomycetes and their phenomic and genomic characterization uncovers novel biology.</title>
        <authorList>
            <person name="Wiegand S."/>
            <person name="Jogler M."/>
            <person name="Boedeker C."/>
            <person name="Pinto D."/>
            <person name="Vollmers J."/>
            <person name="Rivas-Marin E."/>
            <person name="Kohn T."/>
            <person name="Peeters S.H."/>
            <person name="Heuer A."/>
            <person name="Rast P."/>
            <person name="Oberbeckmann S."/>
            <person name="Bunk B."/>
            <person name="Jeske O."/>
            <person name="Meyerdierks A."/>
            <person name="Storesund J.E."/>
            <person name="Kallscheuer N."/>
            <person name="Luecker S."/>
            <person name="Lage O.M."/>
            <person name="Pohl T."/>
            <person name="Merkel B.J."/>
            <person name="Hornburger P."/>
            <person name="Mueller R.-W."/>
            <person name="Bruemmer F."/>
            <person name="Labrenz M."/>
            <person name="Spormann A.M."/>
            <person name="Op den Camp H."/>
            <person name="Overmann J."/>
            <person name="Amann R."/>
            <person name="Jetten M.S.M."/>
            <person name="Mascher T."/>
            <person name="Medema M.H."/>
            <person name="Devos D.P."/>
            <person name="Kaster A.-K."/>
            <person name="Ovreas L."/>
            <person name="Rohde M."/>
            <person name="Galperin M.Y."/>
            <person name="Jogler C."/>
        </authorList>
    </citation>
    <scope>NUCLEOTIDE SEQUENCE [LARGE SCALE GENOMIC DNA]</scope>
    <source>
        <strain evidence="20 21">Mal4</strain>
    </source>
</reference>
<dbReference type="Pfam" id="PF13185">
    <property type="entry name" value="GAF_2"/>
    <property type="match status" value="1"/>
</dbReference>
<dbReference type="GO" id="GO:0000155">
    <property type="term" value="F:phosphorelay sensor kinase activity"/>
    <property type="evidence" value="ECO:0007669"/>
    <property type="project" value="InterPro"/>
</dbReference>
<dbReference type="SMART" id="SM00387">
    <property type="entry name" value="HATPase_c"/>
    <property type="match status" value="1"/>
</dbReference>
<dbReference type="InterPro" id="IPR036890">
    <property type="entry name" value="HATPase_C_sf"/>
</dbReference>
<dbReference type="SMART" id="SM00388">
    <property type="entry name" value="HisKA"/>
    <property type="match status" value="1"/>
</dbReference>
<dbReference type="CDD" id="cd00156">
    <property type="entry name" value="REC"/>
    <property type="match status" value="1"/>
</dbReference>
<protein>
    <recommendedName>
        <fullName evidence="10">Sensory/regulatory protein RpfC</fullName>
        <ecNumber evidence="2">2.7.13.3</ecNumber>
    </recommendedName>
</protein>
<keyword evidence="21" id="KW-1185">Reference proteome</keyword>
<organism evidence="20 21">
    <name type="scientific">Maioricimonas rarisocia</name>
    <dbReference type="NCBI Taxonomy" id="2528026"/>
    <lineage>
        <taxon>Bacteria</taxon>
        <taxon>Pseudomonadati</taxon>
        <taxon>Planctomycetota</taxon>
        <taxon>Planctomycetia</taxon>
        <taxon>Planctomycetales</taxon>
        <taxon>Planctomycetaceae</taxon>
        <taxon>Maioricimonas</taxon>
    </lineage>
</organism>
<dbReference type="Pfam" id="PF01627">
    <property type="entry name" value="Hpt"/>
    <property type="match status" value="1"/>
</dbReference>
<dbReference type="FunFam" id="1.10.287.130:FF:000002">
    <property type="entry name" value="Two-component osmosensing histidine kinase"/>
    <property type="match status" value="1"/>
</dbReference>
<dbReference type="InterPro" id="IPR003661">
    <property type="entry name" value="HisK_dim/P_dom"/>
</dbReference>
<evidence type="ECO:0000259" key="16">
    <source>
        <dbReference type="PROSITE" id="PS50110"/>
    </source>
</evidence>
<dbReference type="InterPro" id="IPR004358">
    <property type="entry name" value="Sig_transdc_His_kin-like_C"/>
</dbReference>
<evidence type="ECO:0000256" key="14">
    <source>
        <dbReference type="SAM" id="MobiDB-lite"/>
    </source>
</evidence>
<dbReference type="InterPro" id="IPR036097">
    <property type="entry name" value="HisK_dim/P_sf"/>
</dbReference>
<dbReference type="Pfam" id="PF13426">
    <property type="entry name" value="PAS_9"/>
    <property type="match status" value="1"/>
</dbReference>
<dbReference type="InterPro" id="IPR000014">
    <property type="entry name" value="PAS"/>
</dbReference>
<dbReference type="Proteomes" id="UP000320496">
    <property type="component" value="Chromosome"/>
</dbReference>
<feature type="region of interest" description="Disordered" evidence="14">
    <location>
        <begin position="860"/>
        <end position="886"/>
    </location>
</feature>
<dbReference type="Gene3D" id="3.40.50.2300">
    <property type="match status" value="2"/>
</dbReference>
<dbReference type="InterPro" id="IPR036641">
    <property type="entry name" value="HPT_dom_sf"/>
</dbReference>
<dbReference type="InterPro" id="IPR035965">
    <property type="entry name" value="PAS-like_dom_sf"/>
</dbReference>
<dbReference type="Gene3D" id="1.20.120.160">
    <property type="entry name" value="HPT domain"/>
    <property type="match status" value="1"/>
</dbReference>
<feature type="modified residue" description="4-aspartylphosphate" evidence="12">
    <location>
        <position position="648"/>
    </location>
</feature>
<feature type="domain" description="PAC" evidence="18">
    <location>
        <begin position="283"/>
        <end position="335"/>
    </location>
</feature>
<sequence length="1005" mass="110602">MDVLVSIAATPSSPSREGIAFVRDVADNGRSEQFLMQEAADARLLHRAMMLSATAETFEEALSSCLSVMCQITGWPIGHVWLPDVKRNRIVSSEIWHCTNEQQCRPLREATEGLELSSGEGFPGRIWERRQPCWGANLQTDQRVVLANELGEIGIKGTFGFPVTADGEIVAILEFFSPLEVAPSPKLLLLVSTLGHQLGRVFEQRQWDEERSRLAAIVDSSCDAIIGKTLDGRVTSWNSGAESVYGYTPEEAVGRPVSFLFPEGAVGEEPEIAAVVEHGVPLQQFETIRRRKDGRLIDVSITVSPIWNSSGNLVGTATIERNISDRKQRMAELRHAKEQAEQANLAKSEFLANISHELRTPMNAIIGMVELSLFDETLPARLRDYLDTARDSAHILLALLNDLLDFSRMEAGRFELEHDPFRIRRVVSEAMRILSLRAHEKGLELTHEVDADVPDLLEGDARRLRQIVINLVGNAIKFTEGGDVTVRVSVDSIDSDSTRLLIAVRDTGIGIPEDQQATIFAPFTQIDASTTRQQGGTGLGLAICRELVEKMGGKIWLESQLGHGTTFYCTPRFRVLDDDDTGPRSNGKFIREQRILVVDDNATNRRILEETLTRWGPRVSVATNGYEALEQIQAANAEKDPFTVLLVDALMPDMDGFTLIETLQTRPSMRGATILMLSSADRNTFEDRCRELAVKSFLEKPISQSTLHDAIATALNVEPPRAVTQRTISPAANPLRVLVAEDTPANRKVVEAILARRGHEPVTAANGREAVEKLISEDFDLILMDVQMPGMDGLQATQAVRKLDDPKKASIPIVAMTAHALKRDRQRCLEAGMDGYIAKPIDAATLINLVETTERRMSIQAQDASSDTSLNSGTPSMTPPATPTGEHPIINIDSALSRMGGNRNLLEDMANFFLEDSVQLCDQVEEGITAADAELAARSAHSLKGLASNFDAETLVVLSQQAERASQRHDFETARALLDALRTQVRLVSDALRQDVIGSSDTVEE</sequence>
<evidence type="ECO:0000256" key="8">
    <source>
        <dbReference type="ARBA" id="ARBA00023012"/>
    </source>
</evidence>
<evidence type="ECO:0000256" key="12">
    <source>
        <dbReference type="PROSITE-ProRule" id="PRU00169"/>
    </source>
</evidence>
<dbReference type="InterPro" id="IPR008207">
    <property type="entry name" value="Sig_transdc_His_kin_Hpt_dom"/>
</dbReference>
<dbReference type="PRINTS" id="PR00344">
    <property type="entry name" value="BCTRLSENSOR"/>
</dbReference>
<dbReference type="CDD" id="cd00088">
    <property type="entry name" value="HPT"/>
    <property type="match status" value="1"/>
</dbReference>
<dbReference type="KEGG" id="mri:Mal4_25090"/>
<dbReference type="PANTHER" id="PTHR45339">
    <property type="entry name" value="HYBRID SIGNAL TRANSDUCTION HISTIDINE KINASE J"/>
    <property type="match status" value="1"/>
</dbReference>
<feature type="modified residue" description="Phosphohistidine" evidence="11">
    <location>
        <position position="941"/>
    </location>
</feature>
<keyword evidence="4 20" id="KW-0808">Transferase</keyword>
<feature type="domain" description="PAS" evidence="17">
    <location>
        <begin position="210"/>
        <end position="279"/>
    </location>
</feature>
<name>A0A517Z6S5_9PLAN</name>
<evidence type="ECO:0000313" key="21">
    <source>
        <dbReference type="Proteomes" id="UP000320496"/>
    </source>
</evidence>
<dbReference type="SUPFAM" id="SSF55781">
    <property type="entry name" value="GAF domain-like"/>
    <property type="match status" value="1"/>
</dbReference>
<evidence type="ECO:0000256" key="13">
    <source>
        <dbReference type="SAM" id="Coils"/>
    </source>
</evidence>
<evidence type="ECO:0000256" key="3">
    <source>
        <dbReference type="ARBA" id="ARBA00022553"/>
    </source>
</evidence>
<dbReference type="EMBL" id="CP036275">
    <property type="protein sequence ID" value="QDU38185.1"/>
    <property type="molecule type" value="Genomic_DNA"/>
</dbReference>
<comment type="subunit">
    <text evidence="9">At low DSF concentrations, interacts with RpfF.</text>
</comment>
<evidence type="ECO:0000256" key="5">
    <source>
        <dbReference type="ARBA" id="ARBA00022741"/>
    </source>
</evidence>
<evidence type="ECO:0000256" key="1">
    <source>
        <dbReference type="ARBA" id="ARBA00000085"/>
    </source>
</evidence>
<keyword evidence="6 20" id="KW-0418">Kinase</keyword>
<dbReference type="Pfam" id="PF02518">
    <property type="entry name" value="HATPase_c"/>
    <property type="match status" value="1"/>
</dbReference>
<gene>
    <name evidence="20" type="primary">barA_4</name>
    <name evidence="20" type="ORF">Mal4_25090</name>
</gene>
<evidence type="ECO:0000256" key="2">
    <source>
        <dbReference type="ARBA" id="ARBA00012438"/>
    </source>
</evidence>
<dbReference type="PROSITE" id="PS50109">
    <property type="entry name" value="HIS_KIN"/>
    <property type="match status" value="1"/>
</dbReference>
<dbReference type="GO" id="GO:0005524">
    <property type="term" value="F:ATP binding"/>
    <property type="evidence" value="ECO:0007669"/>
    <property type="project" value="UniProtKB-KW"/>
</dbReference>
<dbReference type="InterPro" id="IPR001789">
    <property type="entry name" value="Sig_transdc_resp-reg_receiver"/>
</dbReference>
<evidence type="ECO:0000256" key="11">
    <source>
        <dbReference type="PROSITE-ProRule" id="PRU00110"/>
    </source>
</evidence>
<feature type="compositionally biased region" description="Polar residues" evidence="14">
    <location>
        <begin position="860"/>
        <end position="876"/>
    </location>
</feature>
<dbReference type="CDD" id="cd00082">
    <property type="entry name" value="HisKA"/>
    <property type="match status" value="1"/>
</dbReference>
<dbReference type="GO" id="GO:0005886">
    <property type="term" value="C:plasma membrane"/>
    <property type="evidence" value="ECO:0007669"/>
    <property type="project" value="UniProtKB-SubCell"/>
</dbReference>
<dbReference type="PROSITE" id="PS50110">
    <property type="entry name" value="RESPONSE_REGULATORY"/>
    <property type="match status" value="2"/>
</dbReference>
<feature type="modified residue" description="4-aspartylphosphate" evidence="12">
    <location>
        <position position="785"/>
    </location>
</feature>
<dbReference type="AlphaFoldDB" id="A0A517Z6S5"/>
<dbReference type="Gene3D" id="3.30.450.40">
    <property type="match status" value="1"/>
</dbReference>
<evidence type="ECO:0000259" key="15">
    <source>
        <dbReference type="PROSITE" id="PS50109"/>
    </source>
</evidence>
<dbReference type="CDD" id="cd00130">
    <property type="entry name" value="PAS"/>
    <property type="match status" value="1"/>
</dbReference>
<dbReference type="InterPro" id="IPR029016">
    <property type="entry name" value="GAF-like_dom_sf"/>
</dbReference>
<dbReference type="PANTHER" id="PTHR45339:SF3">
    <property type="entry name" value="HISTIDINE KINASE"/>
    <property type="match status" value="1"/>
</dbReference>
<dbReference type="InterPro" id="IPR003018">
    <property type="entry name" value="GAF"/>
</dbReference>
<evidence type="ECO:0000313" key="20">
    <source>
        <dbReference type="EMBL" id="QDU38185.1"/>
    </source>
</evidence>
<dbReference type="Gene3D" id="3.30.565.10">
    <property type="entry name" value="Histidine kinase-like ATPase, C-terminal domain"/>
    <property type="match status" value="1"/>
</dbReference>
<dbReference type="FunFam" id="3.30.565.10:FF:000010">
    <property type="entry name" value="Sensor histidine kinase RcsC"/>
    <property type="match status" value="1"/>
</dbReference>
<proteinExistence type="predicted"/>
<dbReference type="PROSITE" id="PS50112">
    <property type="entry name" value="PAS"/>
    <property type="match status" value="1"/>
</dbReference>
<dbReference type="InterPro" id="IPR003594">
    <property type="entry name" value="HATPase_dom"/>
</dbReference>
<feature type="domain" description="Histidine kinase" evidence="15">
    <location>
        <begin position="353"/>
        <end position="567"/>
    </location>
</feature>
<dbReference type="SUPFAM" id="SSF47226">
    <property type="entry name" value="Histidine-containing phosphotransfer domain, HPT domain"/>
    <property type="match status" value="1"/>
</dbReference>
<evidence type="ECO:0000256" key="10">
    <source>
        <dbReference type="ARBA" id="ARBA00068150"/>
    </source>
</evidence>
<dbReference type="PROSITE" id="PS50894">
    <property type="entry name" value="HPT"/>
    <property type="match status" value="1"/>
</dbReference>
<keyword evidence="7" id="KW-0067">ATP-binding</keyword>
<dbReference type="EC" id="2.7.13.3" evidence="2"/>
<dbReference type="NCBIfam" id="TIGR00229">
    <property type="entry name" value="sensory_box"/>
    <property type="match status" value="1"/>
</dbReference>
<dbReference type="SUPFAM" id="SSF52172">
    <property type="entry name" value="CheY-like"/>
    <property type="match status" value="2"/>
</dbReference>
<dbReference type="InterPro" id="IPR000700">
    <property type="entry name" value="PAS-assoc_C"/>
</dbReference>
<dbReference type="Gene3D" id="1.10.287.130">
    <property type="match status" value="1"/>
</dbReference>
<dbReference type="Pfam" id="PF00072">
    <property type="entry name" value="Response_reg"/>
    <property type="match status" value="2"/>
</dbReference>
<dbReference type="SMART" id="SM00448">
    <property type="entry name" value="REC"/>
    <property type="match status" value="2"/>
</dbReference>
<evidence type="ECO:0000256" key="7">
    <source>
        <dbReference type="ARBA" id="ARBA00022840"/>
    </source>
</evidence>
<dbReference type="SUPFAM" id="SSF55874">
    <property type="entry name" value="ATPase domain of HSP90 chaperone/DNA topoisomerase II/histidine kinase"/>
    <property type="match status" value="1"/>
</dbReference>
<dbReference type="CDD" id="cd16922">
    <property type="entry name" value="HATPase_EvgS-ArcB-TorS-like"/>
    <property type="match status" value="1"/>
</dbReference>
<keyword evidence="3 12" id="KW-0597">Phosphoprotein</keyword>
<dbReference type="SMART" id="SM00091">
    <property type="entry name" value="PAS"/>
    <property type="match status" value="1"/>
</dbReference>
<dbReference type="CDD" id="cd17546">
    <property type="entry name" value="REC_hyHK_CKI1_RcsC-like"/>
    <property type="match status" value="1"/>
</dbReference>
<dbReference type="SUPFAM" id="SSF47384">
    <property type="entry name" value="Homodimeric domain of signal transducing histidine kinase"/>
    <property type="match status" value="1"/>
</dbReference>